<evidence type="ECO:0000313" key="2">
    <source>
        <dbReference type="Proteomes" id="UP000480684"/>
    </source>
</evidence>
<dbReference type="Proteomes" id="UP000480684">
    <property type="component" value="Unassembled WGS sequence"/>
</dbReference>
<gene>
    <name evidence="1" type="ORF">G4223_01815</name>
</gene>
<reference evidence="1 2" key="1">
    <citation type="submission" date="2020-02" db="EMBL/GenBank/DDBJ databases">
        <authorList>
            <person name="Dziuba M."/>
            <person name="Kuznetsov B."/>
            <person name="Mardanov A."/>
            <person name="Ravin N."/>
            <person name="Grouzdev D."/>
        </authorList>
    </citation>
    <scope>NUCLEOTIDE SEQUENCE [LARGE SCALE GENOMIC DNA]</scope>
    <source>
        <strain evidence="1 2">SpK</strain>
    </source>
</reference>
<accession>A0A7C9UXF6</accession>
<dbReference type="EMBL" id="JAAIYP010000007">
    <property type="protein sequence ID" value="NFV78854.1"/>
    <property type="molecule type" value="Genomic_DNA"/>
</dbReference>
<dbReference type="AlphaFoldDB" id="A0A7C9UXF6"/>
<name>A0A7C9UXF6_9PROT</name>
<protein>
    <submittedName>
        <fullName evidence="1">Uncharacterized protein</fullName>
    </submittedName>
</protein>
<organism evidence="1 2">
    <name type="scientific">Magnetospirillum aberrantis SpK</name>
    <dbReference type="NCBI Taxonomy" id="908842"/>
    <lineage>
        <taxon>Bacteria</taxon>
        <taxon>Pseudomonadati</taxon>
        <taxon>Pseudomonadota</taxon>
        <taxon>Alphaproteobacteria</taxon>
        <taxon>Rhodospirillales</taxon>
        <taxon>Rhodospirillaceae</taxon>
        <taxon>Magnetospirillum</taxon>
    </lineage>
</organism>
<keyword evidence="2" id="KW-1185">Reference proteome</keyword>
<comment type="caution">
    <text evidence="1">The sequence shown here is derived from an EMBL/GenBank/DDBJ whole genome shotgun (WGS) entry which is preliminary data.</text>
</comment>
<evidence type="ECO:0000313" key="1">
    <source>
        <dbReference type="EMBL" id="NFV78854.1"/>
    </source>
</evidence>
<sequence length="62" mass="6753">MADFAAGGGDAEVESMARKVIRNPRAHPDEVRAARYALCVLERQRKRPDQIVAGVLPPLPEG</sequence>
<proteinExistence type="predicted"/>
<dbReference type="RefSeq" id="WP_163674194.1">
    <property type="nucleotide sequence ID" value="NZ_JAAIYP010000007.1"/>
</dbReference>